<protein>
    <submittedName>
        <fullName evidence="2">Helix-turn-helix protein</fullName>
    </submittedName>
</protein>
<evidence type="ECO:0000313" key="3">
    <source>
        <dbReference type="Proteomes" id="UP000294848"/>
    </source>
</evidence>
<accession>A0A4V3BXV3</accession>
<reference evidence="2 3" key="1">
    <citation type="submission" date="2019-03" db="EMBL/GenBank/DDBJ databases">
        <title>Freshwater and sediment microbial communities from various areas in North America, analyzing microbe dynamics in response to fracking.</title>
        <authorList>
            <person name="Lamendella R."/>
        </authorList>
    </citation>
    <scope>NUCLEOTIDE SEQUENCE [LARGE SCALE GENOMIC DNA]</scope>
    <source>
        <strain evidence="2 3">114D</strain>
    </source>
</reference>
<evidence type="ECO:0000313" key="2">
    <source>
        <dbReference type="EMBL" id="TDN99938.1"/>
    </source>
</evidence>
<evidence type="ECO:0000259" key="1">
    <source>
        <dbReference type="PROSITE" id="PS50943"/>
    </source>
</evidence>
<gene>
    <name evidence="2" type="ORF">DET52_106151</name>
</gene>
<dbReference type="OrthoDB" id="1034290at2"/>
<dbReference type="InterPro" id="IPR001387">
    <property type="entry name" value="Cro/C1-type_HTH"/>
</dbReference>
<dbReference type="CDD" id="cd00093">
    <property type="entry name" value="HTH_XRE"/>
    <property type="match status" value="1"/>
</dbReference>
<dbReference type="SMART" id="SM00530">
    <property type="entry name" value="HTH_XRE"/>
    <property type="match status" value="1"/>
</dbReference>
<dbReference type="Gene3D" id="1.10.260.40">
    <property type="entry name" value="lambda repressor-like DNA-binding domains"/>
    <property type="match status" value="1"/>
</dbReference>
<name>A0A4V3BXV3_9BACT</name>
<dbReference type="GO" id="GO:0003677">
    <property type="term" value="F:DNA binding"/>
    <property type="evidence" value="ECO:0007669"/>
    <property type="project" value="InterPro"/>
</dbReference>
<sequence length="146" mass="16631">MNSRIKNFMDHKGLSSSELADTIGVQRSNVTHVLHGRNKPSFQFISKLLETYPEINAKWLIMGNGTMLEDGSKDQVQPILFEQQQELQAPVEKERIKPLDISAPTVEEKPVNPLAEAVRETSSEKQVERIVVFYTDQTFREYGPSK</sequence>
<feature type="domain" description="HTH cro/C1-type" evidence="1">
    <location>
        <begin position="5"/>
        <end position="60"/>
    </location>
</feature>
<dbReference type="Proteomes" id="UP000294848">
    <property type="component" value="Unassembled WGS sequence"/>
</dbReference>
<dbReference type="RefSeq" id="WP_133465484.1">
    <property type="nucleotide sequence ID" value="NZ_SNWI01000006.1"/>
</dbReference>
<comment type="caution">
    <text evidence="2">The sequence shown here is derived from an EMBL/GenBank/DDBJ whole genome shotgun (WGS) entry which is preliminary data.</text>
</comment>
<dbReference type="EMBL" id="SNWI01000006">
    <property type="protein sequence ID" value="TDN99938.1"/>
    <property type="molecule type" value="Genomic_DNA"/>
</dbReference>
<dbReference type="Pfam" id="PF01381">
    <property type="entry name" value="HTH_3"/>
    <property type="match status" value="1"/>
</dbReference>
<proteinExistence type="predicted"/>
<dbReference type="PROSITE" id="PS50943">
    <property type="entry name" value="HTH_CROC1"/>
    <property type="match status" value="1"/>
</dbReference>
<dbReference type="SUPFAM" id="SSF47413">
    <property type="entry name" value="lambda repressor-like DNA-binding domains"/>
    <property type="match status" value="1"/>
</dbReference>
<dbReference type="InterPro" id="IPR010982">
    <property type="entry name" value="Lambda_DNA-bd_dom_sf"/>
</dbReference>
<organism evidence="2 3">
    <name type="scientific">Sunxiuqinia elliptica</name>
    <dbReference type="NCBI Taxonomy" id="655355"/>
    <lineage>
        <taxon>Bacteria</taxon>
        <taxon>Pseudomonadati</taxon>
        <taxon>Bacteroidota</taxon>
        <taxon>Bacteroidia</taxon>
        <taxon>Marinilabiliales</taxon>
        <taxon>Prolixibacteraceae</taxon>
        <taxon>Sunxiuqinia</taxon>
    </lineage>
</organism>
<dbReference type="AlphaFoldDB" id="A0A4V3BXV3"/>